<dbReference type="PANTHER" id="PTHR34512">
    <property type="entry name" value="CELL SURFACE PROTEIN"/>
    <property type="match status" value="1"/>
</dbReference>
<reference evidence="2 3" key="1">
    <citation type="submission" date="2020-08" db="EMBL/GenBank/DDBJ databases">
        <title>Sequencing the genomes of 1000 actinobacteria strains.</title>
        <authorList>
            <person name="Klenk H.-P."/>
        </authorList>
    </citation>
    <scope>NUCLEOTIDE SEQUENCE [LARGE SCALE GENOMIC DNA]</scope>
    <source>
        <strain evidence="2 3">DSM 43149</strain>
    </source>
</reference>
<dbReference type="InterPro" id="IPR011044">
    <property type="entry name" value="Quino_amine_DH_bsu"/>
</dbReference>
<dbReference type="InterPro" id="IPR015943">
    <property type="entry name" value="WD40/YVTN_repeat-like_dom_sf"/>
</dbReference>
<dbReference type="Gene3D" id="2.130.10.10">
    <property type="entry name" value="YVTN repeat-like/Quinoprotein amine dehydrogenase"/>
    <property type="match status" value="1"/>
</dbReference>
<dbReference type="InterPro" id="IPR002372">
    <property type="entry name" value="PQQ_rpt_dom"/>
</dbReference>
<keyword evidence="3" id="KW-1185">Reference proteome</keyword>
<evidence type="ECO:0000259" key="1">
    <source>
        <dbReference type="Pfam" id="PF13360"/>
    </source>
</evidence>
<gene>
    <name evidence="2" type="ORF">BJ971_006838</name>
</gene>
<accession>A0A7W7MTZ4</accession>
<dbReference type="RefSeq" id="WP_184997418.1">
    <property type="nucleotide sequence ID" value="NZ_BOMK01000044.1"/>
</dbReference>
<organism evidence="2 3">
    <name type="scientific">Actinoplanes digitatis</name>
    <dbReference type="NCBI Taxonomy" id="1868"/>
    <lineage>
        <taxon>Bacteria</taxon>
        <taxon>Bacillati</taxon>
        <taxon>Actinomycetota</taxon>
        <taxon>Actinomycetes</taxon>
        <taxon>Micromonosporales</taxon>
        <taxon>Micromonosporaceae</taxon>
        <taxon>Actinoplanes</taxon>
    </lineage>
</organism>
<comment type="caution">
    <text evidence="2">The sequence shown here is derived from an EMBL/GenBank/DDBJ whole genome shotgun (WGS) entry which is preliminary data.</text>
</comment>
<name>A0A7W7MTZ4_9ACTN</name>
<dbReference type="PANTHER" id="PTHR34512:SF30">
    <property type="entry name" value="OUTER MEMBRANE PROTEIN ASSEMBLY FACTOR BAMB"/>
    <property type="match status" value="1"/>
</dbReference>
<evidence type="ECO:0000313" key="2">
    <source>
        <dbReference type="EMBL" id="MBB4766282.1"/>
    </source>
</evidence>
<dbReference type="EMBL" id="JACHNH010000001">
    <property type="protein sequence ID" value="MBB4766282.1"/>
    <property type="molecule type" value="Genomic_DNA"/>
</dbReference>
<dbReference type="AlphaFoldDB" id="A0A7W7MTZ4"/>
<evidence type="ECO:0000313" key="3">
    <source>
        <dbReference type="Proteomes" id="UP000578112"/>
    </source>
</evidence>
<dbReference type="SUPFAM" id="SSF50969">
    <property type="entry name" value="YVTN repeat-like/Quinoprotein amine dehydrogenase"/>
    <property type="match status" value="1"/>
</dbReference>
<proteinExistence type="predicted"/>
<sequence length="433" mass="44845">MADAVPLIDLDVAPRAAAGAEAPGPRIAVPRPVRLLGVLVAALLTLAAAAAPRPAMRPVLAAGGTAAAAFTLGPDALYTAAFGQNPNSESGVRRYALPGGEQVWATSLPQNVQNLVLDGGILLARSGAEPRVSFLDAEDGKVLWRLDSPNTSVVTMTGGRVLLRADTEDGGTALRLVSARTGATAWSRAIDGAGEIRNDDLFEDDPDRIVFVGVDGHVTTLRFADGSVLGEGDLGVRLPMEYTDDYLADFVGVTVSGDRLYLSRGDDGRASLTAFGLPGLTERWRTVDGPAGWVNDCGPVLCISDGARLSGLDPADGSVRWSDPAWGGGASLGDGTLLAYDRQEEPTSAILDARTGALRRGLGRSIVIGGMELRADTEILGRTWVNVADPAAGDGAVHVVGAMDTTAPYGCTARVPYLACPTAAGPTTVWRIP</sequence>
<dbReference type="Proteomes" id="UP000578112">
    <property type="component" value="Unassembled WGS sequence"/>
</dbReference>
<feature type="domain" description="Pyrrolo-quinoline quinone repeat" evidence="1">
    <location>
        <begin position="89"/>
        <end position="322"/>
    </location>
</feature>
<protein>
    <submittedName>
        <fullName evidence="2">Outer membrane protein assembly factor BamB</fullName>
    </submittedName>
</protein>
<dbReference type="Pfam" id="PF13360">
    <property type="entry name" value="PQQ_2"/>
    <property type="match status" value="1"/>
</dbReference>